<sequence>MAEKRKVCMLGATGVGKTSLVDRFVRSIFSGSYRTTIGVTIETRRVRCDDRELDLILWDLSGEDEFQEVQISYVRGSAGFLLVIDGTRRPTLETGLRLHAAARAVAGELPSVIVLNKADLAAAWEIDRAAEAALERVGALVTRTSAKTGAGVEGAFSALARAMLASEALLWRG</sequence>
<dbReference type="Proteomes" id="UP000075635">
    <property type="component" value="Unassembled WGS sequence"/>
</dbReference>
<dbReference type="Pfam" id="PF00071">
    <property type="entry name" value="Ras"/>
    <property type="match status" value="1"/>
</dbReference>
<dbReference type="AlphaFoldDB" id="A0A150RZM7"/>
<evidence type="ECO:0000313" key="3">
    <source>
        <dbReference type="EMBL" id="KYF85692.1"/>
    </source>
</evidence>
<gene>
    <name evidence="3" type="ORF">BE17_46635</name>
</gene>
<dbReference type="SMART" id="SM00173">
    <property type="entry name" value="RAS"/>
    <property type="match status" value="1"/>
</dbReference>
<comment type="caution">
    <text evidence="3">The sequence shown here is derived from an EMBL/GenBank/DDBJ whole genome shotgun (WGS) entry which is preliminary data.</text>
</comment>
<dbReference type="PROSITE" id="PS51419">
    <property type="entry name" value="RAB"/>
    <property type="match status" value="1"/>
</dbReference>
<dbReference type="InterPro" id="IPR005225">
    <property type="entry name" value="Small_GTP-bd"/>
</dbReference>
<dbReference type="SMART" id="SM00175">
    <property type="entry name" value="RAB"/>
    <property type="match status" value="1"/>
</dbReference>
<proteinExistence type="predicted"/>
<dbReference type="CDD" id="cd00154">
    <property type="entry name" value="Rab"/>
    <property type="match status" value="1"/>
</dbReference>
<dbReference type="EMBL" id="JEMB01001652">
    <property type="protein sequence ID" value="KYF85692.1"/>
    <property type="molecule type" value="Genomic_DNA"/>
</dbReference>
<organism evidence="3 4">
    <name type="scientific">Sorangium cellulosum</name>
    <name type="common">Polyangium cellulosum</name>
    <dbReference type="NCBI Taxonomy" id="56"/>
    <lineage>
        <taxon>Bacteria</taxon>
        <taxon>Pseudomonadati</taxon>
        <taxon>Myxococcota</taxon>
        <taxon>Polyangia</taxon>
        <taxon>Polyangiales</taxon>
        <taxon>Polyangiaceae</taxon>
        <taxon>Sorangium</taxon>
    </lineage>
</organism>
<dbReference type="PRINTS" id="PR00449">
    <property type="entry name" value="RASTRNSFRMNG"/>
</dbReference>
<evidence type="ECO:0000256" key="2">
    <source>
        <dbReference type="ARBA" id="ARBA00023134"/>
    </source>
</evidence>
<dbReference type="Gene3D" id="3.40.50.300">
    <property type="entry name" value="P-loop containing nucleotide triphosphate hydrolases"/>
    <property type="match status" value="1"/>
</dbReference>
<dbReference type="FunFam" id="3.40.50.300:FF:001447">
    <property type="entry name" value="Ras-related protein Rab-1B"/>
    <property type="match status" value="1"/>
</dbReference>
<dbReference type="GO" id="GO:0005525">
    <property type="term" value="F:GTP binding"/>
    <property type="evidence" value="ECO:0007669"/>
    <property type="project" value="UniProtKB-KW"/>
</dbReference>
<dbReference type="InterPro" id="IPR001806">
    <property type="entry name" value="Small_GTPase"/>
</dbReference>
<keyword evidence="1" id="KW-0547">Nucleotide-binding</keyword>
<dbReference type="PROSITE" id="PS51421">
    <property type="entry name" value="RAS"/>
    <property type="match status" value="1"/>
</dbReference>
<dbReference type="NCBIfam" id="TIGR00231">
    <property type="entry name" value="small_GTP"/>
    <property type="match status" value="1"/>
</dbReference>
<evidence type="ECO:0000313" key="4">
    <source>
        <dbReference type="Proteomes" id="UP000075635"/>
    </source>
</evidence>
<dbReference type="SUPFAM" id="SSF52540">
    <property type="entry name" value="P-loop containing nucleoside triphosphate hydrolases"/>
    <property type="match status" value="1"/>
</dbReference>
<keyword evidence="2" id="KW-0342">GTP-binding</keyword>
<dbReference type="PANTHER" id="PTHR47977">
    <property type="entry name" value="RAS-RELATED PROTEIN RAB"/>
    <property type="match status" value="1"/>
</dbReference>
<dbReference type="InterPro" id="IPR027417">
    <property type="entry name" value="P-loop_NTPase"/>
</dbReference>
<protein>
    <submittedName>
        <fullName evidence="3">GTP-binding protein</fullName>
    </submittedName>
</protein>
<name>A0A150RZM7_SORCE</name>
<evidence type="ECO:0000256" key="1">
    <source>
        <dbReference type="ARBA" id="ARBA00022741"/>
    </source>
</evidence>
<accession>A0A150RZM7</accession>
<dbReference type="InterPro" id="IPR050227">
    <property type="entry name" value="Rab"/>
</dbReference>
<reference evidence="3 4" key="1">
    <citation type="submission" date="2014-02" db="EMBL/GenBank/DDBJ databases">
        <title>The small core and large imbalanced accessory genome model reveals a collaborative survival strategy of Sorangium cellulosum strains in nature.</title>
        <authorList>
            <person name="Han K."/>
            <person name="Peng R."/>
            <person name="Blom J."/>
            <person name="Li Y.-Z."/>
        </authorList>
    </citation>
    <scope>NUCLEOTIDE SEQUENCE [LARGE SCALE GENOMIC DNA]</scope>
    <source>
        <strain evidence="3 4">So0011-07</strain>
    </source>
</reference>
<dbReference type="GO" id="GO:0003924">
    <property type="term" value="F:GTPase activity"/>
    <property type="evidence" value="ECO:0007669"/>
    <property type="project" value="InterPro"/>
</dbReference>